<keyword evidence="10" id="KW-1185">Reference proteome</keyword>
<keyword evidence="3 9" id="KW-0378">Hydrolase</keyword>
<dbReference type="SUPFAM" id="SSF52540">
    <property type="entry name" value="P-loop containing nucleoside triphosphate hydrolases"/>
    <property type="match status" value="1"/>
</dbReference>
<dbReference type="GO" id="GO:0016787">
    <property type="term" value="F:hydrolase activity"/>
    <property type="evidence" value="ECO:0007669"/>
    <property type="project" value="UniProtKB-KW"/>
</dbReference>
<dbReference type="AlphaFoldDB" id="A0A4S8LI33"/>
<dbReference type="InterPro" id="IPR027417">
    <property type="entry name" value="P-loop_NTPase"/>
</dbReference>
<name>A0A4S8LI33_DENBC</name>
<dbReference type="SMART" id="SM00490">
    <property type="entry name" value="HELICc"/>
    <property type="match status" value="1"/>
</dbReference>
<feature type="domain" description="Helicase C-terminal" evidence="8">
    <location>
        <begin position="44"/>
        <end position="196"/>
    </location>
</feature>
<dbReference type="PROSITE" id="PS51194">
    <property type="entry name" value="HELICASE_CTER"/>
    <property type="match status" value="1"/>
</dbReference>
<dbReference type="PANTHER" id="PTHR47959">
    <property type="entry name" value="ATP-DEPENDENT RNA HELICASE RHLE-RELATED"/>
    <property type="match status" value="1"/>
</dbReference>
<organism evidence="9 10">
    <name type="scientific">Dendrothele bispora (strain CBS 962.96)</name>
    <dbReference type="NCBI Taxonomy" id="1314807"/>
    <lineage>
        <taxon>Eukaryota</taxon>
        <taxon>Fungi</taxon>
        <taxon>Dikarya</taxon>
        <taxon>Basidiomycota</taxon>
        <taxon>Agaricomycotina</taxon>
        <taxon>Agaricomycetes</taxon>
        <taxon>Agaricomycetidae</taxon>
        <taxon>Agaricales</taxon>
        <taxon>Agaricales incertae sedis</taxon>
        <taxon>Dendrothele</taxon>
    </lineage>
</organism>
<keyword evidence="5" id="KW-0067">ATP-binding</keyword>
<dbReference type="EMBL" id="ML179396">
    <property type="protein sequence ID" value="THU88772.1"/>
    <property type="molecule type" value="Genomic_DNA"/>
</dbReference>
<dbReference type="PANTHER" id="PTHR47959:SF1">
    <property type="entry name" value="ATP-DEPENDENT RNA HELICASE DBPA"/>
    <property type="match status" value="1"/>
</dbReference>
<dbReference type="GO" id="GO:0003724">
    <property type="term" value="F:RNA helicase activity"/>
    <property type="evidence" value="ECO:0007669"/>
    <property type="project" value="UniProtKB-EC"/>
</dbReference>
<keyword evidence="4" id="KW-0347">Helicase</keyword>
<dbReference type="GO" id="GO:0005524">
    <property type="term" value="F:ATP binding"/>
    <property type="evidence" value="ECO:0007669"/>
    <property type="project" value="UniProtKB-KW"/>
</dbReference>
<evidence type="ECO:0000256" key="6">
    <source>
        <dbReference type="ARBA" id="ARBA00047984"/>
    </source>
</evidence>
<dbReference type="Pfam" id="PF00271">
    <property type="entry name" value="Helicase_C"/>
    <property type="match status" value="1"/>
</dbReference>
<dbReference type="OrthoDB" id="10261556at2759"/>
<evidence type="ECO:0000313" key="9">
    <source>
        <dbReference type="EMBL" id="THU88772.1"/>
    </source>
</evidence>
<gene>
    <name evidence="9" type="ORF">K435DRAFT_865974</name>
</gene>
<sequence length="439" mass="48879">MKKLHIDHDSVKIDIGNDRVNVSLVVRPIHNPINSFIGFDLDFVIPKDATNVDEIPKTFIYYDNVMGAIDMEDHIIDILPDNLKTEGVVRLFSAGYSDDYREKVMTQFKAGDVRILICTDAAGMGCNIPDIDIVVQWKLPGSVSAFVQRAGRAARDPRRHGLAVLLVEKTAYSVDLEKEVNDRQGAKAKKQVTSSKEQAAVCKRKLDGELEHEGLYTLVQTGICRRRVLAMVFDQDADNLGPTVPCCDLCNVELLNRVRPGPPLPKSKRKSAIKKSDQPFMEIQTKLREWRSKTHQEDFRNSMFGPSAILPDDLIQDLASVGPIPTLIHLDKILAGRWYFFSEYGSELLTVLKEIVIPEAKVSSKRARADSEATENKAANPTRNPTKKAREEVPEGVQEGITASSQQTSVPVYEAGVYGGLVLTKLERAARVSCVYPYS</sequence>
<proteinExistence type="predicted"/>
<evidence type="ECO:0000256" key="1">
    <source>
        <dbReference type="ARBA" id="ARBA00012552"/>
    </source>
</evidence>
<keyword evidence="2" id="KW-0547">Nucleotide-binding</keyword>
<dbReference type="EC" id="3.6.4.13" evidence="1"/>
<accession>A0A4S8LI33</accession>
<dbReference type="Gene3D" id="3.40.50.300">
    <property type="entry name" value="P-loop containing nucleotide triphosphate hydrolases"/>
    <property type="match status" value="1"/>
</dbReference>
<evidence type="ECO:0000256" key="2">
    <source>
        <dbReference type="ARBA" id="ARBA00022741"/>
    </source>
</evidence>
<evidence type="ECO:0000313" key="10">
    <source>
        <dbReference type="Proteomes" id="UP000297245"/>
    </source>
</evidence>
<feature type="region of interest" description="Disordered" evidence="7">
    <location>
        <begin position="364"/>
        <end position="393"/>
    </location>
</feature>
<evidence type="ECO:0000256" key="3">
    <source>
        <dbReference type="ARBA" id="ARBA00022801"/>
    </source>
</evidence>
<dbReference type="Proteomes" id="UP000297245">
    <property type="component" value="Unassembled WGS sequence"/>
</dbReference>
<evidence type="ECO:0000256" key="4">
    <source>
        <dbReference type="ARBA" id="ARBA00022806"/>
    </source>
</evidence>
<reference evidence="9 10" key="1">
    <citation type="journal article" date="2019" name="Nat. Ecol. Evol.">
        <title>Megaphylogeny resolves global patterns of mushroom evolution.</title>
        <authorList>
            <person name="Varga T."/>
            <person name="Krizsan K."/>
            <person name="Foldi C."/>
            <person name="Dima B."/>
            <person name="Sanchez-Garcia M."/>
            <person name="Sanchez-Ramirez S."/>
            <person name="Szollosi G.J."/>
            <person name="Szarkandi J.G."/>
            <person name="Papp V."/>
            <person name="Albert L."/>
            <person name="Andreopoulos W."/>
            <person name="Angelini C."/>
            <person name="Antonin V."/>
            <person name="Barry K.W."/>
            <person name="Bougher N.L."/>
            <person name="Buchanan P."/>
            <person name="Buyck B."/>
            <person name="Bense V."/>
            <person name="Catcheside P."/>
            <person name="Chovatia M."/>
            <person name="Cooper J."/>
            <person name="Damon W."/>
            <person name="Desjardin D."/>
            <person name="Finy P."/>
            <person name="Geml J."/>
            <person name="Haridas S."/>
            <person name="Hughes K."/>
            <person name="Justo A."/>
            <person name="Karasinski D."/>
            <person name="Kautmanova I."/>
            <person name="Kiss B."/>
            <person name="Kocsube S."/>
            <person name="Kotiranta H."/>
            <person name="LaButti K.M."/>
            <person name="Lechner B.E."/>
            <person name="Liimatainen K."/>
            <person name="Lipzen A."/>
            <person name="Lukacs Z."/>
            <person name="Mihaltcheva S."/>
            <person name="Morgado L.N."/>
            <person name="Niskanen T."/>
            <person name="Noordeloos M.E."/>
            <person name="Ohm R.A."/>
            <person name="Ortiz-Santana B."/>
            <person name="Ovrebo C."/>
            <person name="Racz N."/>
            <person name="Riley R."/>
            <person name="Savchenko A."/>
            <person name="Shiryaev A."/>
            <person name="Soop K."/>
            <person name="Spirin V."/>
            <person name="Szebenyi C."/>
            <person name="Tomsovsky M."/>
            <person name="Tulloss R.E."/>
            <person name="Uehling J."/>
            <person name="Grigoriev I.V."/>
            <person name="Vagvolgyi C."/>
            <person name="Papp T."/>
            <person name="Martin F.M."/>
            <person name="Miettinen O."/>
            <person name="Hibbett D.S."/>
            <person name="Nagy L.G."/>
        </authorList>
    </citation>
    <scope>NUCLEOTIDE SEQUENCE [LARGE SCALE GENOMIC DNA]</scope>
    <source>
        <strain evidence="9 10">CBS 962.96</strain>
    </source>
</reference>
<evidence type="ECO:0000259" key="8">
    <source>
        <dbReference type="PROSITE" id="PS51194"/>
    </source>
</evidence>
<comment type="catalytic activity">
    <reaction evidence="6">
        <text>ATP + H2O = ADP + phosphate + H(+)</text>
        <dbReference type="Rhea" id="RHEA:13065"/>
        <dbReference type="ChEBI" id="CHEBI:15377"/>
        <dbReference type="ChEBI" id="CHEBI:15378"/>
        <dbReference type="ChEBI" id="CHEBI:30616"/>
        <dbReference type="ChEBI" id="CHEBI:43474"/>
        <dbReference type="ChEBI" id="CHEBI:456216"/>
        <dbReference type="EC" id="3.6.4.13"/>
    </reaction>
</comment>
<evidence type="ECO:0000256" key="7">
    <source>
        <dbReference type="SAM" id="MobiDB-lite"/>
    </source>
</evidence>
<dbReference type="InterPro" id="IPR050079">
    <property type="entry name" value="DEAD_box_RNA_helicase"/>
</dbReference>
<protein>
    <recommendedName>
        <fullName evidence="1">RNA helicase</fullName>
        <ecNumber evidence="1">3.6.4.13</ecNumber>
    </recommendedName>
</protein>
<dbReference type="GO" id="GO:0005829">
    <property type="term" value="C:cytosol"/>
    <property type="evidence" value="ECO:0007669"/>
    <property type="project" value="TreeGrafter"/>
</dbReference>
<dbReference type="InterPro" id="IPR001650">
    <property type="entry name" value="Helicase_C-like"/>
</dbReference>
<evidence type="ECO:0000256" key="5">
    <source>
        <dbReference type="ARBA" id="ARBA00022840"/>
    </source>
</evidence>